<dbReference type="Ensembl" id="ENSNMLT00000011189.1">
    <property type="protein sequence ID" value="ENSNMLP00000009911.1"/>
    <property type="gene ID" value="ENSNMLG00000006860.1"/>
</dbReference>
<evidence type="ECO:0000256" key="1">
    <source>
        <dbReference type="SAM" id="MobiDB-lite"/>
    </source>
</evidence>
<keyword evidence="3" id="KW-1185">Reference proteome</keyword>
<dbReference type="InterPro" id="IPR011990">
    <property type="entry name" value="TPR-like_helical_dom_sf"/>
</dbReference>
<feature type="compositionally biased region" description="Basic and acidic residues" evidence="1">
    <location>
        <begin position="1"/>
        <end position="10"/>
    </location>
</feature>
<name>A0A8C6SPU6_9GOBI</name>
<dbReference type="PANTHER" id="PTHR44874:SF1">
    <property type="entry name" value="TETRATRICOPEPTIDE REPEAT PROTEIN 34"/>
    <property type="match status" value="1"/>
</dbReference>
<dbReference type="AlphaFoldDB" id="A0A8C6SPU6"/>
<dbReference type="InterPro" id="IPR019734">
    <property type="entry name" value="TPR_rpt"/>
</dbReference>
<dbReference type="Proteomes" id="UP000694523">
    <property type="component" value="Unplaced"/>
</dbReference>
<protein>
    <submittedName>
        <fullName evidence="2">Tetratricopeptide repeat domain 34</fullName>
    </submittedName>
</protein>
<evidence type="ECO:0000313" key="2">
    <source>
        <dbReference type="Ensembl" id="ENSNMLP00000009911.1"/>
    </source>
</evidence>
<dbReference type="SUPFAM" id="SSF48452">
    <property type="entry name" value="TPR-like"/>
    <property type="match status" value="2"/>
</dbReference>
<reference evidence="2" key="2">
    <citation type="submission" date="2025-09" db="UniProtKB">
        <authorList>
            <consortium name="Ensembl"/>
        </authorList>
    </citation>
    <scope>IDENTIFICATION</scope>
</reference>
<sequence>NPVRPWREGPGRYLDGRPFGNTRNTPAGVQCLASLLSELQPGSDSAQILSADSLYQLGRVEEAYRLLLAIGPNSPRAPVLARLALLQLHRGFLYDTNQLLKKLIQCGDTSCLRPLLAVAHKKDRSQLQKHCHFVAKRILEAVRDESSVREAVAYLSIGIMASEASESLLERARCYAFLGQRKTAIYDFSAILKDGPNNVQALCGRGFTYLMLNQQKECTQDVLAALQINPDLVTKDLLSLKDKARMLVCDWLHEFCLGKLSHTLSCHCVPVKEEQLTEESVVCGALLKSESRDSRWHLLYVDLLLAKGDLKSARAHLVQVFGQEPRDAVAQGRLGVMEALEQKYSSAALRLGKLTEKDSHLLDTLLGLMPVRQRKCTAQAAAVGASRVSSSGQWEQALSLLTVSVQAVGHNKLQYLRQRAACLAQLGLHERAISDLDRVVLRHNSGPCSEDELKIQSEDLCRRGRSLVLSCKEGPALEDLTKALRLHRDHAVGCIESCLGRMRAAECFLKGALQHYGEQQLDKAWTLVECGLVMDSENADLRRLRTRVKREVASPCNVN</sequence>
<organism evidence="2 3">
    <name type="scientific">Neogobius melanostomus</name>
    <name type="common">round goby</name>
    <dbReference type="NCBI Taxonomy" id="47308"/>
    <lineage>
        <taxon>Eukaryota</taxon>
        <taxon>Metazoa</taxon>
        <taxon>Chordata</taxon>
        <taxon>Craniata</taxon>
        <taxon>Vertebrata</taxon>
        <taxon>Euteleostomi</taxon>
        <taxon>Actinopterygii</taxon>
        <taxon>Neopterygii</taxon>
        <taxon>Teleostei</taxon>
        <taxon>Neoteleostei</taxon>
        <taxon>Acanthomorphata</taxon>
        <taxon>Gobiaria</taxon>
        <taxon>Gobiiformes</taxon>
        <taxon>Gobioidei</taxon>
        <taxon>Gobiidae</taxon>
        <taxon>Benthophilinae</taxon>
        <taxon>Neogobiini</taxon>
        <taxon>Neogobius</taxon>
    </lineage>
</organism>
<dbReference type="PANTHER" id="PTHR44874">
    <property type="entry name" value="TETRATRICOPEPTIDE REPEAT PROTEIN 34"/>
    <property type="match status" value="1"/>
</dbReference>
<dbReference type="InterPro" id="IPR042161">
    <property type="entry name" value="TTC34"/>
</dbReference>
<dbReference type="Gene3D" id="1.25.40.10">
    <property type="entry name" value="Tetratricopeptide repeat domain"/>
    <property type="match status" value="2"/>
</dbReference>
<proteinExistence type="predicted"/>
<dbReference type="SMART" id="SM00028">
    <property type="entry name" value="TPR"/>
    <property type="match status" value="4"/>
</dbReference>
<accession>A0A8C6SPU6</accession>
<evidence type="ECO:0000313" key="3">
    <source>
        <dbReference type="Proteomes" id="UP000694523"/>
    </source>
</evidence>
<feature type="region of interest" description="Disordered" evidence="1">
    <location>
        <begin position="1"/>
        <end position="21"/>
    </location>
</feature>
<reference evidence="2" key="1">
    <citation type="submission" date="2025-08" db="UniProtKB">
        <authorList>
            <consortium name="Ensembl"/>
        </authorList>
    </citation>
    <scope>IDENTIFICATION</scope>
</reference>